<keyword evidence="3" id="KW-1185">Reference proteome</keyword>
<dbReference type="AlphaFoldDB" id="A0A9D4Y1G9"/>
<organism evidence="2 3">
    <name type="scientific">Pisum sativum</name>
    <name type="common">Garden pea</name>
    <name type="synonym">Lathyrus oleraceus</name>
    <dbReference type="NCBI Taxonomy" id="3888"/>
    <lineage>
        <taxon>Eukaryota</taxon>
        <taxon>Viridiplantae</taxon>
        <taxon>Streptophyta</taxon>
        <taxon>Embryophyta</taxon>
        <taxon>Tracheophyta</taxon>
        <taxon>Spermatophyta</taxon>
        <taxon>Magnoliopsida</taxon>
        <taxon>eudicotyledons</taxon>
        <taxon>Gunneridae</taxon>
        <taxon>Pentapetalae</taxon>
        <taxon>rosids</taxon>
        <taxon>fabids</taxon>
        <taxon>Fabales</taxon>
        <taxon>Fabaceae</taxon>
        <taxon>Papilionoideae</taxon>
        <taxon>50 kb inversion clade</taxon>
        <taxon>NPAAA clade</taxon>
        <taxon>Hologalegina</taxon>
        <taxon>IRL clade</taxon>
        <taxon>Fabeae</taxon>
        <taxon>Lathyrus</taxon>
    </lineage>
</organism>
<feature type="compositionally biased region" description="Polar residues" evidence="1">
    <location>
        <begin position="18"/>
        <end position="40"/>
    </location>
</feature>
<dbReference type="Proteomes" id="UP001058974">
    <property type="component" value="Chromosome 3"/>
</dbReference>
<dbReference type="EMBL" id="JAMSHJ010000003">
    <property type="protein sequence ID" value="KAI5430997.1"/>
    <property type="molecule type" value="Genomic_DNA"/>
</dbReference>
<evidence type="ECO:0000313" key="2">
    <source>
        <dbReference type="EMBL" id="KAI5430997.1"/>
    </source>
</evidence>
<evidence type="ECO:0000313" key="3">
    <source>
        <dbReference type="Proteomes" id="UP001058974"/>
    </source>
</evidence>
<sequence>MLLPLKLPQNLVLLQQPHSSTSESPTLSHASPLSFSSLPDSQLPEPVSGASSSHSSLSPPTPHIHPLNNHPTVTRVRDGIVQPRLHPTLLLTELEPTSYRIALEHPQWLAAMQAEHSALLQNNTWTLTNLPPNRWAVGYILTKPFSALRLLNLRDRLRVVDKTTIH</sequence>
<proteinExistence type="predicted"/>
<accession>A0A9D4Y1G9</accession>
<comment type="caution">
    <text evidence="2">The sequence shown here is derived from an EMBL/GenBank/DDBJ whole genome shotgun (WGS) entry which is preliminary data.</text>
</comment>
<protein>
    <submittedName>
        <fullName evidence="2">Uncharacterized protein</fullName>
    </submittedName>
</protein>
<gene>
    <name evidence="2" type="ORF">KIW84_035226</name>
</gene>
<name>A0A9D4Y1G9_PEA</name>
<evidence type="ECO:0000256" key="1">
    <source>
        <dbReference type="SAM" id="MobiDB-lite"/>
    </source>
</evidence>
<dbReference type="Gramene" id="Psat03G0522600-T1">
    <property type="protein sequence ID" value="KAI5430997.1"/>
    <property type="gene ID" value="KIW84_035226"/>
</dbReference>
<feature type="compositionally biased region" description="Low complexity" evidence="1">
    <location>
        <begin position="44"/>
        <end position="58"/>
    </location>
</feature>
<reference evidence="2 3" key="1">
    <citation type="journal article" date="2022" name="Nat. Genet.">
        <title>Improved pea reference genome and pan-genome highlight genomic features and evolutionary characteristics.</title>
        <authorList>
            <person name="Yang T."/>
            <person name="Liu R."/>
            <person name="Luo Y."/>
            <person name="Hu S."/>
            <person name="Wang D."/>
            <person name="Wang C."/>
            <person name="Pandey M.K."/>
            <person name="Ge S."/>
            <person name="Xu Q."/>
            <person name="Li N."/>
            <person name="Li G."/>
            <person name="Huang Y."/>
            <person name="Saxena R.K."/>
            <person name="Ji Y."/>
            <person name="Li M."/>
            <person name="Yan X."/>
            <person name="He Y."/>
            <person name="Liu Y."/>
            <person name="Wang X."/>
            <person name="Xiang C."/>
            <person name="Varshney R.K."/>
            <person name="Ding H."/>
            <person name="Gao S."/>
            <person name="Zong X."/>
        </authorList>
    </citation>
    <scope>NUCLEOTIDE SEQUENCE [LARGE SCALE GENOMIC DNA]</scope>
    <source>
        <strain evidence="2 3">cv. Zhongwan 6</strain>
    </source>
</reference>
<feature type="region of interest" description="Disordered" evidence="1">
    <location>
        <begin position="17"/>
        <end position="71"/>
    </location>
</feature>